<reference evidence="1 2" key="1">
    <citation type="journal article" date="2022" name="Genome Biol. Evol.">
        <title>The Spruce Budworm Genome: Reconstructing the Evolutionary History of Antifreeze Proteins.</title>
        <authorList>
            <person name="Beliveau C."/>
            <person name="Gagne P."/>
            <person name="Picq S."/>
            <person name="Vernygora O."/>
            <person name="Keeling C.I."/>
            <person name="Pinkney K."/>
            <person name="Doucet D."/>
            <person name="Wen F."/>
            <person name="Johnston J.S."/>
            <person name="Maaroufi H."/>
            <person name="Boyle B."/>
            <person name="Laroche J."/>
            <person name="Dewar K."/>
            <person name="Juretic N."/>
            <person name="Blackburn G."/>
            <person name="Nisole A."/>
            <person name="Brunet B."/>
            <person name="Brandao M."/>
            <person name="Lumley L."/>
            <person name="Duan J."/>
            <person name="Quan G."/>
            <person name="Lucarotti C.J."/>
            <person name="Roe A.D."/>
            <person name="Sperling F.A.H."/>
            <person name="Levesque R.C."/>
            <person name="Cusson M."/>
        </authorList>
    </citation>
    <scope>NUCLEOTIDE SEQUENCE [LARGE SCALE GENOMIC DNA]</scope>
    <source>
        <strain evidence="1">Glfc:IPQL:Cfum</strain>
    </source>
</reference>
<gene>
    <name evidence="1" type="ORF">MSG28_007837</name>
</gene>
<evidence type="ECO:0000313" key="1">
    <source>
        <dbReference type="EMBL" id="KAI8420589.1"/>
    </source>
</evidence>
<accession>A0ACC0J944</accession>
<organism evidence="1 2">
    <name type="scientific">Choristoneura fumiferana</name>
    <name type="common">Spruce budworm moth</name>
    <name type="synonym">Archips fumiferana</name>
    <dbReference type="NCBI Taxonomy" id="7141"/>
    <lineage>
        <taxon>Eukaryota</taxon>
        <taxon>Metazoa</taxon>
        <taxon>Ecdysozoa</taxon>
        <taxon>Arthropoda</taxon>
        <taxon>Hexapoda</taxon>
        <taxon>Insecta</taxon>
        <taxon>Pterygota</taxon>
        <taxon>Neoptera</taxon>
        <taxon>Endopterygota</taxon>
        <taxon>Lepidoptera</taxon>
        <taxon>Glossata</taxon>
        <taxon>Ditrysia</taxon>
        <taxon>Tortricoidea</taxon>
        <taxon>Tortricidae</taxon>
        <taxon>Tortricinae</taxon>
        <taxon>Choristoneura</taxon>
    </lineage>
</organism>
<keyword evidence="2" id="KW-1185">Reference proteome</keyword>
<proteinExistence type="predicted"/>
<dbReference type="EMBL" id="CM046113">
    <property type="protein sequence ID" value="KAI8420589.1"/>
    <property type="molecule type" value="Genomic_DNA"/>
</dbReference>
<feature type="non-terminal residue" evidence="1">
    <location>
        <position position="173"/>
    </location>
</feature>
<evidence type="ECO:0000313" key="2">
    <source>
        <dbReference type="Proteomes" id="UP001064048"/>
    </source>
</evidence>
<dbReference type="Proteomes" id="UP001064048">
    <property type="component" value="Chromosome 13"/>
</dbReference>
<protein>
    <submittedName>
        <fullName evidence="1">Uncharacterized protein</fullName>
    </submittedName>
</protein>
<sequence length="173" mass="20160">MTTTYDSEWIPVMLADKSTQATLSTEKNKEENNWKPSEPLYDYAEATDRVTKTVTADQFERKNGTTQYNIFEQDLLPDVKDTTKASVQDNDLKDKEGNDNYYDVTESTDEEERNERNSRGYVYKKPVVEPVGLTTARNEFSKRLQDNLKQYNIKSNDMLNNYAISKNYVNNYD</sequence>
<comment type="caution">
    <text evidence="1">The sequence shown here is derived from an EMBL/GenBank/DDBJ whole genome shotgun (WGS) entry which is preliminary data.</text>
</comment>
<name>A0ACC0J944_CHOFU</name>